<gene>
    <name evidence="4" type="ORF">S03H2_23784</name>
</gene>
<proteinExistence type="inferred from homology"/>
<evidence type="ECO:0000313" key="4">
    <source>
        <dbReference type="EMBL" id="GAH32693.1"/>
    </source>
</evidence>
<dbReference type="SUPFAM" id="SSF51621">
    <property type="entry name" value="Phosphoenolpyruvate/pyruvate domain"/>
    <property type="match status" value="1"/>
</dbReference>
<dbReference type="InterPro" id="IPR015813">
    <property type="entry name" value="Pyrv/PenolPyrv_kinase-like_dom"/>
</dbReference>
<dbReference type="GO" id="GO:0015940">
    <property type="term" value="P:pantothenate biosynthetic process"/>
    <property type="evidence" value="ECO:0007669"/>
    <property type="project" value="InterPro"/>
</dbReference>
<dbReference type="InterPro" id="IPR040442">
    <property type="entry name" value="Pyrv_kinase-like_dom_sf"/>
</dbReference>
<comment type="caution">
    <text evidence="4">The sequence shown here is derived from an EMBL/GenBank/DDBJ whole genome shotgun (WGS) entry which is preliminary data.</text>
</comment>
<dbReference type="PANTHER" id="PTHR20881">
    <property type="entry name" value="3-METHYL-2-OXOBUTANOATE HYDROXYMETHYLTRANSFERASE"/>
    <property type="match status" value="1"/>
</dbReference>
<sequence>KKESALKLIDDSKKLEDAGVFSIIAESIPRELTPFIKDAVNIPVYGIGAGAYVDGQILVVHDILGLFEDFIPRFVKKYTDLSKTLEDVFSRYINDVKNGNFPDDKQMYHMDKKELEKLKITLKKHKDSF</sequence>
<protein>
    <recommendedName>
        <fullName evidence="2">3-methyl-2-oxobutanoate hydroxymethyltransferase</fullName>
        <ecNumber evidence="2">2.1.2.11</ecNumber>
    </recommendedName>
</protein>
<keyword evidence="3" id="KW-0808">Transferase</keyword>
<evidence type="ECO:0000256" key="2">
    <source>
        <dbReference type="ARBA" id="ARBA00012618"/>
    </source>
</evidence>
<name>X1GI43_9ZZZZ</name>
<organism evidence="4">
    <name type="scientific">marine sediment metagenome</name>
    <dbReference type="NCBI Taxonomy" id="412755"/>
    <lineage>
        <taxon>unclassified sequences</taxon>
        <taxon>metagenomes</taxon>
        <taxon>ecological metagenomes</taxon>
    </lineage>
</organism>
<accession>X1GI43</accession>
<dbReference type="PANTHER" id="PTHR20881:SF0">
    <property type="entry name" value="3-METHYL-2-OXOBUTANOATE HYDROXYMETHYLTRANSFERASE"/>
    <property type="match status" value="1"/>
</dbReference>
<reference evidence="4" key="1">
    <citation type="journal article" date="2014" name="Front. Microbiol.">
        <title>High frequency of phylogenetically diverse reductive dehalogenase-homologous genes in deep subseafloor sedimentary metagenomes.</title>
        <authorList>
            <person name="Kawai M."/>
            <person name="Futagami T."/>
            <person name="Toyoda A."/>
            <person name="Takaki Y."/>
            <person name="Nishi S."/>
            <person name="Hori S."/>
            <person name="Arai W."/>
            <person name="Tsubouchi T."/>
            <person name="Morono Y."/>
            <person name="Uchiyama I."/>
            <person name="Ito T."/>
            <person name="Fujiyama A."/>
            <person name="Inagaki F."/>
            <person name="Takami H."/>
        </authorList>
    </citation>
    <scope>NUCLEOTIDE SEQUENCE</scope>
    <source>
        <strain evidence="4">Expedition CK06-06</strain>
    </source>
</reference>
<dbReference type="Gene3D" id="3.20.20.60">
    <property type="entry name" value="Phosphoenolpyruvate-binding domains"/>
    <property type="match status" value="1"/>
</dbReference>
<dbReference type="GO" id="GO:0005737">
    <property type="term" value="C:cytoplasm"/>
    <property type="evidence" value="ECO:0007669"/>
    <property type="project" value="TreeGrafter"/>
</dbReference>
<evidence type="ECO:0000256" key="3">
    <source>
        <dbReference type="ARBA" id="ARBA00022679"/>
    </source>
</evidence>
<evidence type="ECO:0000256" key="1">
    <source>
        <dbReference type="ARBA" id="ARBA00008676"/>
    </source>
</evidence>
<dbReference type="GO" id="GO:0000287">
    <property type="term" value="F:magnesium ion binding"/>
    <property type="evidence" value="ECO:0007669"/>
    <property type="project" value="TreeGrafter"/>
</dbReference>
<comment type="similarity">
    <text evidence="1">Belongs to the PanB family.</text>
</comment>
<dbReference type="GO" id="GO:0003864">
    <property type="term" value="F:3-methyl-2-oxobutanoate hydroxymethyltransferase activity"/>
    <property type="evidence" value="ECO:0007669"/>
    <property type="project" value="UniProtKB-EC"/>
</dbReference>
<dbReference type="EMBL" id="BARU01013054">
    <property type="protein sequence ID" value="GAH32693.1"/>
    <property type="molecule type" value="Genomic_DNA"/>
</dbReference>
<dbReference type="EC" id="2.1.2.11" evidence="2"/>
<feature type="non-terminal residue" evidence="4">
    <location>
        <position position="1"/>
    </location>
</feature>
<dbReference type="InterPro" id="IPR003700">
    <property type="entry name" value="Pantoate_hydroxy_MeTrfase"/>
</dbReference>
<dbReference type="Pfam" id="PF02548">
    <property type="entry name" value="Pantoate_transf"/>
    <property type="match status" value="1"/>
</dbReference>
<dbReference type="AlphaFoldDB" id="X1GI43"/>